<dbReference type="Pfam" id="PF00397">
    <property type="entry name" value="WW"/>
    <property type="match status" value="1"/>
</dbReference>
<keyword evidence="4" id="KW-1185">Reference proteome</keyword>
<feature type="compositionally biased region" description="Basic and acidic residues" evidence="1">
    <location>
        <begin position="145"/>
        <end position="160"/>
    </location>
</feature>
<dbReference type="EMBL" id="FN653018">
    <property type="protein sequence ID" value="CBY21951.1"/>
    <property type="molecule type" value="Genomic_DNA"/>
</dbReference>
<evidence type="ECO:0000313" key="3">
    <source>
        <dbReference type="EMBL" id="CBY21951.1"/>
    </source>
</evidence>
<dbReference type="PROSITE" id="PS01159">
    <property type="entry name" value="WW_DOMAIN_1"/>
    <property type="match status" value="1"/>
</dbReference>
<dbReference type="Gene3D" id="1.10.1740.100">
    <property type="entry name" value="Set2, Rpb1 interacting domain"/>
    <property type="match status" value="1"/>
</dbReference>
<proteinExistence type="predicted"/>
<evidence type="ECO:0000256" key="1">
    <source>
        <dbReference type="SAM" id="MobiDB-lite"/>
    </source>
</evidence>
<name>E4WX59_OIKDI</name>
<dbReference type="OrthoDB" id="63972at2759"/>
<dbReference type="Proteomes" id="UP000001307">
    <property type="component" value="Unassembled WGS sequence"/>
</dbReference>
<evidence type="ECO:0000313" key="4">
    <source>
        <dbReference type="Proteomes" id="UP000001307"/>
    </source>
</evidence>
<protein>
    <recommendedName>
        <fullName evidence="2">WW domain-containing protein</fullName>
    </recommendedName>
</protein>
<dbReference type="InterPro" id="IPR038190">
    <property type="entry name" value="SRI_sf"/>
</dbReference>
<dbReference type="AlphaFoldDB" id="E4WX59"/>
<dbReference type="GO" id="GO:0005694">
    <property type="term" value="C:chromosome"/>
    <property type="evidence" value="ECO:0007669"/>
    <property type="project" value="InterPro"/>
</dbReference>
<dbReference type="CDD" id="cd00201">
    <property type="entry name" value="WW"/>
    <property type="match status" value="1"/>
</dbReference>
<evidence type="ECO:0000259" key="2">
    <source>
        <dbReference type="PROSITE" id="PS50020"/>
    </source>
</evidence>
<feature type="region of interest" description="Disordered" evidence="1">
    <location>
        <begin position="80"/>
        <end position="160"/>
    </location>
</feature>
<dbReference type="PROSITE" id="PS50020">
    <property type="entry name" value="WW_DOMAIN_2"/>
    <property type="match status" value="1"/>
</dbReference>
<dbReference type="GO" id="GO:0006355">
    <property type="term" value="P:regulation of DNA-templated transcription"/>
    <property type="evidence" value="ECO:0007669"/>
    <property type="project" value="InterPro"/>
</dbReference>
<dbReference type="InterPro" id="IPR036020">
    <property type="entry name" value="WW_dom_sf"/>
</dbReference>
<sequence>MTNFGLEILWSYAKEDHLDNNAIKHDLLRLLGDLEISHRDKVEDNGLIAIIDKWSKIEDQYKEKSQSILSKWRRLTRRVPIKHGTTPTNDEDIEDPPKQSSLPVLTHRDSRRRRSPRLAPEKSPSPEDSEEMDVETRTKRKENHRRQFEENINKRDQQEAEFREIAKQNVDKMVLEAMQESEEENEEEGPSTPPYHYDSPDEINPFEAEDHRTEETADEQRDNINRMLLNLKPSEEDEIICDGIGHVITKDGDGGLLLRIRANDIDEFKQTWKDGKKFQELRNRDLATQEQKAAEASEIERKIAQSMETTVAPADTTVANGDAVPDEMLPDGWKSHKDDEGATYYYHDKSRETTWDPPEMTAEEHEFKAGKLRRMLYEFIAEVLLVYRDESASNGRITNNDDYQYLIRKLSSGLTKRITKELQTFRLTDQGRIMAAKYCHKYMTRQGECFLRRRDPKKSNSKASSTVL</sequence>
<gene>
    <name evidence="3" type="ORF">GSOID_T00011487001</name>
</gene>
<dbReference type="SMART" id="SM00456">
    <property type="entry name" value="WW"/>
    <property type="match status" value="1"/>
</dbReference>
<accession>E4WX59</accession>
<feature type="domain" description="WW" evidence="2">
    <location>
        <begin position="327"/>
        <end position="360"/>
    </location>
</feature>
<dbReference type="SUPFAM" id="SSF51045">
    <property type="entry name" value="WW domain"/>
    <property type="match status" value="1"/>
</dbReference>
<dbReference type="Gene3D" id="2.20.70.10">
    <property type="match status" value="1"/>
</dbReference>
<dbReference type="InterPro" id="IPR001202">
    <property type="entry name" value="WW_dom"/>
</dbReference>
<feature type="region of interest" description="Disordered" evidence="1">
    <location>
        <begin position="178"/>
        <end position="205"/>
    </location>
</feature>
<dbReference type="InParanoid" id="E4WX59"/>
<feature type="compositionally biased region" description="Acidic residues" evidence="1">
    <location>
        <begin position="179"/>
        <end position="189"/>
    </location>
</feature>
<organism evidence="3">
    <name type="scientific">Oikopleura dioica</name>
    <name type="common">Tunicate</name>
    <dbReference type="NCBI Taxonomy" id="34765"/>
    <lineage>
        <taxon>Eukaryota</taxon>
        <taxon>Metazoa</taxon>
        <taxon>Chordata</taxon>
        <taxon>Tunicata</taxon>
        <taxon>Appendicularia</taxon>
        <taxon>Copelata</taxon>
        <taxon>Oikopleuridae</taxon>
        <taxon>Oikopleura</taxon>
    </lineage>
</organism>
<reference evidence="3" key="1">
    <citation type="journal article" date="2010" name="Science">
        <title>Plasticity of animal genome architecture unmasked by rapid evolution of a pelagic tunicate.</title>
        <authorList>
            <person name="Denoeud F."/>
            <person name="Henriet S."/>
            <person name="Mungpakdee S."/>
            <person name="Aury J.M."/>
            <person name="Da Silva C."/>
            <person name="Brinkmann H."/>
            <person name="Mikhaleva J."/>
            <person name="Olsen L.C."/>
            <person name="Jubin C."/>
            <person name="Canestro C."/>
            <person name="Bouquet J.M."/>
            <person name="Danks G."/>
            <person name="Poulain J."/>
            <person name="Campsteijn C."/>
            <person name="Adamski M."/>
            <person name="Cross I."/>
            <person name="Yadetie F."/>
            <person name="Muffato M."/>
            <person name="Louis A."/>
            <person name="Butcher S."/>
            <person name="Tsagkogeorga G."/>
            <person name="Konrad A."/>
            <person name="Singh S."/>
            <person name="Jensen M.F."/>
            <person name="Cong E.H."/>
            <person name="Eikeseth-Otteraa H."/>
            <person name="Noel B."/>
            <person name="Anthouard V."/>
            <person name="Porcel B.M."/>
            <person name="Kachouri-Lafond R."/>
            <person name="Nishino A."/>
            <person name="Ugolini M."/>
            <person name="Chourrout P."/>
            <person name="Nishida H."/>
            <person name="Aasland R."/>
            <person name="Huzurbazar S."/>
            <person name="Westhof E."/>
            <person name="Delsuc F."/>
            <person name="Lehrach H."/>
            <person name="Reinhardt R."/>
            <person name="Weissenbach J."/>
            <person name="Roy S.W."/>
            <person name="Artiguenave F."/>
            <person name="Postlethwait J.H."/>
            <person name="Manak J.R."/>
            <person name="Thompson E.M."/>
            <person name="Jaillon O."/>
            <person name="Du Pasquier L."/>
            <person name="Boudinot P."/>
            <person name="Liberles D.A."/>
            <person name="Volff J.N."/>
            <person name="Philippe H."/>
            <person name="Lenhard B."/>
            <person name="Roest Crollius H."/>
            <person name="Wincker P."/>
            <person name="Chourrout D."/>
        </authorList>
    </citation>
    <scope>NUCLEOTIDE SEQUENCE [LARGE SCALE GENOMIC DNA]</scope>
</reference>